<dbReference type="EMBL" id="QXDL01000108">
    <property type="protein sequence ID" value="RIH82810.1"/>
    <property type="molecule type" value="Genomic_DNA"/>
</dbReference>
<evidence type="ECO:0000313" key="3">
    <source>
        <dbReference type="EMBL" id="RIH82810.1"/>
    </source>
</evidence>
<gene>
    <name evidence="3" type="ORF">Mterra_02514</name>
</gene>
<sequence length="427" mass="46273">MLERPPLELAAAHAELEAAQVLRGSAFTHDLVHEAVLAGTPPAVRQVLHGRTAQHLEAAGANPALVGQHWLEAGEGDKAARWLIQAAFEASALGLYKEVIELLERASAAAGSPALRLEARVHLADALGPVGRVEESVRTAREVLAQTSDPRLRQRALSVLQNMYHGLGDYEAASAAIAEALELALELGEEDRAAAMRFAQARIARSAGRYAEAAGLLESILPFYRQAPSRADLIQVLTLLGNTYNLVGRHAEAEPLLHEAFVIREPVGPAVQILAVSSWLYCLLCLGRPQEVLPEAEAALTLGDYAIADHLRNNLSLAYLHLGRPAEARAHCQVLAEKAFDPNYRCMAWARLAALRAGSPEGEAALEHALRLHPEAKTPAARFTLIQAALAHGSPEQQAWAQQELQTLDPTTLPWLLQPDYQRLKHP</sequence>
<evidence type="ECO:0000313" key="4">
    <source>
        <dbReference type="Proteomes" id="UP000265715"/>
    </source>
</evidence>
<keyword evidence="2" id="KW-0067">ATP-binding</keyword>
<evidence type="ECO:0000256" key="1">
    <source>
        <dbReference type="ARBA" id="ARBA00022741"/>
    </source>
</evidence>
<comment type="caution">
    <text evidence="3">The sequence shown here is derived from an EMBL/GenBank/DDBJ whole genome shotgun (WGS) entry which is preliminary data.</text>
</comment>
<proteinExistence type="predicted"/>
<dbReference type="SUPFAM" id="SSF48452">
    <property type="entry name" value="TPR-like"/>
    <property type="match status" value="2"/>
</dbReference>
<reference evidence="3 4" key="1">
    <citation type="submission" date="2018-08" db="EMBL/GenBank/DDBJ databases">
        <title>Meiothermus terrae DSM 26712 genome sequencing project.</title>
        <authorList>
            <person name="Da Costa M.S."/>
            <person name="Albuquerque L."/>
            <person name="Raposo P."/>
            <person name="Froufe H.J.C."/>
            <person name="Barroso C.S."/>
            <person name="Egas C."/>
        </authorList>
    </citation>
    <scope>NUCLEOTIDE SEQUENCE [LARGE SCALE GENOMIC DNA]</scope>
    <source>
        <strain evidence="3 4">DSM 26712</strain>
    </source>
</reference>
<name>A0A399EHV4_9DEIN</name>
<dbReference type="GO" id="GO:0004016">
    <property type="term" value="F:adenylate cyclase activity"/>
    <property type="evidence" value="ECO:0007669"/>
    <property type="project" value="TreeGrafter"/>
</dbReference>
<dbReference type="PANTHER" id="PTHR16305">
    <property type="entry name" value="TESTICULAR SOLUBLE ADENYLYL CYCLASE"/>
    <property type="match status" value="1"/>
</dbReference>
<dbReference type="Gene3D" id="1.25.40.10">
    <property type="entry name" value="Tetratricopeptide repeat domain"/>
    <property type="match status" value="2"/>
</dbReference>
<dbReference type="GO" id="GO:0005737">
    <property type="term" value="C:cytoplasm"/>
    <property type="evidence" value="ECO:0007669"/>
    <property type="project" value="TreeGrafter"/>
</dbReference>
<dbReference type="AlphaFoldDB" id="A0A399EHV4"/>
<organism evidence="3 4">
    <name type="scientific">Calidithermus terrae</name>
    <dbReference type="NCBI Taxonomy" id="1408545"/>
    <lineage>
        <taxon>Bacteria</taxon>
        <taxon>Thermotogati</taxon>
        <taxon>Deinococcota</taxon>
        <taxon>Deinococci</taxon>
        <taxon>Thermales</taxon>
        <taxon>Thermaceae</taxon>
        <taxon>Calidithermus</taxon>
    </lineage>
</organism>
<dbReference type="GO" id="GO:0005524">
    <property type="term" value="F:ATP binding"/>
    <property type="evidence" value="ECO:0007669"/>
    <property type="project" value="UniProtKB-KW"/>
</dbReference>
<keyword evidence="1" id="KW-0547">Nucleotide-binding</keyword>
<protein>
    <submittedName>
        <fullName evidence="3">Tetratricopeptide repeat protein</fullName>
    </submittedName>
</protein>
<dbReference type="InterPro" id="IPR011990">
    <property type="entry name" value="TPR-like_helical_dom_sf"/>
</dbReference>
<dbReference type="Pfam" id="PF13374">
    <property type="entry name" value="TPR_10"/>
    <property type="match status" value="2"/>
</dbReference>
<keyword evidence="4" id="KW-1185">Reference proteome</keyword>
<dbReference type="Proteomes" id="UP000265715">
    <property type="component" value="Unassembled WGS sequence"/>
</dbReference>
<accession>A0A399EHV4</accession>
<dbReference type="PANTHER" id="PTHR16305:SF35">
    <property type="entry name" value="TRANSCRIPTIONAL ACTIVATOR DOMAIN"/>
    <property type="match status" value="1"/>
</dbReference>
<evidence type="ECO:0000256" key="2">
    <source>
        <dbReference type="ARBA" id="ARBA00022840"/>
    </source>
</evidence>
<dbReference type="InterPro" id="IPR019734">
    <property type="entry name" value="TPR_rpt"/>
</dbReference>
<dbReference type="Pfam" id="PF13181">
    <property type="entry name" value="TPR_8"/>
    <property type="match status" value="1"/>
</dbReference>